<evidence type="ECO:0000256" key="4">
    <source>
        <dbReference type="ARBA" id="ARBA00022448"/>
    </source>
</evidence>
<sequence length="168" mass="18876">MESFQSLVTIAPWTFIFTICNLLILTAIVKKLLFKPVQQVLAKRQAELDGIYDTAQKAQDDAETMRGEYETRLRGAQREAGEIVKNATTAAQRRGDEIMNDAKGAAEALRRRTDDELRREKRKAEVELKDEVSGIALDIAQRVVEKEIDPARHEAMIEEFLSGLGDAS</sequence>
<organism evidence="14">
    <name type="scientific">bioreactor metagenome</name>
    <dbReference type="NCBI Taxonomy" id="1076179"/>
    <lineage>
        <taxon>unclassified sequences</taxon>
        <taxon>metagenomes</taxon>
        <taxon>ecological metagenomes</taxon>
    </lineage>
</organism>
<protein>
    <submittedName>
        <fullName evidence="14">ATP synthase subunit b, sodium ion specific</fullName>
    </submittedName>
</protein>
<reference evidence="14" key="1">
    <citation type="submission" date="2019-08" db="EMBL/GenBank/DDBJ databases">
        <authorList>
            <person name="Kucharzyk K."/>
            <person name="Murdoch R.W."/>
            <person name="Higgins S."/>
            <person name="Loffler F."/>
        </authorList>
    </citation>
    <scope>NUCLEOTIDE SEQUENCE</scope>
</reference>
<dbReference type="GO" id="GO:0046961">
    <property type="term" value="F:proton-transporting ATPase activity, rotational mechanism"/>
    <property type="evidence" value="ECO:0007669"/>
    <property type="project" value="TreeGrafter"/>
</dbReference>
<evidence type="ECO:0000256" key="3">
    <source>
        <dbReference type="ARBA" id="ARBA00005513"/>
    </source>
</evidence>
<gene>
    <name evidence="14" type="primary">atpF_43</name>
    <name evidence="14" type="ORF">SDC9_160279</name>
</gene>
<dbReference type="GO" id="GO:0045259">
    <property type="term" value="C:proton-transporting ATP synthase complex"/>
    <property type="evidence" value="ECO:0007669"/>
    <property type="project" value="UniProtKB-KW"/>
</dbReference>
<keyword evidence="8 13" id="KW-1133">Transmembrane helix</keyword>
<dbReference type="PANTHER" id="PTHR33445:SF2">
    <property type="entry name" value="ATP SYNTHASE SUBUNIT B', CHLOROPLASTIC"/>
    <property type="match status" value="1"/>
</dbReference>
<evidence type="ECO:0000313" key="14">
    <source>
        <dbReference type="EMBL" id="MPN12959.1"/>
    </source>
</evidence>
<keyword evidence="7" id="KW-0375">Hydrogen ion transport</keyword>
<keyword evidence="10 13" id="KW-0472">Membrane</keyword>
<evidence type="ECO:0000256" key="6">
    <source>
        <dbReference type="ARBA" id="ARBA00022692"/>
    </source>
</evidence>
<proteinExistence type="inferred from homology"/>
<dbReference type="InterPro" id="IPR002146">
    <property type="entry name" value="ATP_synth_b/b'su_bac/chlpt"/>
</dbReference>
<evidence type="ECO:0000256" key="7">
    <source>
        <dbReference type="ARBA" id="ARBA00022781"/>
    </source>
</evidence>
<evidence type="ECO:0000256" key="11">
    <source>
        <dbReference type="ARBA" id="ARBA00023310"/>
    </source>
</evidence>
<dbReference type="HAMAP" id="MF_01398">
    <property type="entry name" value="ATP_synth_b_bprime"/>
    <property type="match status" value="1"/>
</dbReference>
<dbReference type="GO" id="GO:0012505">
    <property type="term" value="C:endomembrane system"/>
    <property type="evidence" value="ECO:0007669"/>
    <property type="project" value="UniProtKB-SubCell"/>
</dbReference>
<evidence type="ECO:0000256" key="12">
    <source>
        <dbReference type="ARBA" id="ARBA00025198"/>
    </source>
</evidence>
<keyword evidence="9" id="KW-0406">Ion transport</keyword>
<dbReference type="InterPro" id="IPR050059">
    <property type="entry name" value="ATP_synthase_B_chain"/>
</dbReference>
<evidence type="ECO:0000256" key="10">
    <source>
        <dbReference type="ARBA" id="ARBA00023136"/>
    </source>
</evidence>
<evidence type="ECO:0000256" key="1">
    <source>
        <dbReference type="ARBA" id="ARBA00004167"/>
    </source>
</evidence>
<keyword evidence="5" id="KW-0138">CF(0)</keyword>
<dbReference type="NCBIfam" id="TIGR01144">
    <property type="entry name" value="ATP_synt_b"/>
    <property type="match status" value="1"/>
</dbReference>
<name>A0A645FHY8_9ZZZZ</name>
<evidence type="ECO:0000256" key="9">
    <source>
        <dbReference type="ARBA" id="ARBA00023065"/>
    </source>
</evidence>
<accession>A0A645FHY8</accession>
<evidence type="ECO:0000256" key="8">
    <source>
        <dbReference type="ARBA" id="ARBA00022989"/>
    </source>
</evidence>
<dbReference type="InterPro" id="IPR005864">
    <property type="entry name" value="ATP_synth_F0_bsu_bac"/>
</dbReference>
<evidence type="ECO:0000256" key="5">
    <source>
        <dbReference type="ARBA" id="ARBA00022547"/>
    </source>
</evidence>
<keyword evidence="4" id="KW-0813">Transport</keyword>
<keyword evidence="6 13" id="KW-0812">Transmembrane</keyword>
<comment type="similarity">
    <text evidence="3">Belongs to the ATPase B chain family.</text>
</comment>
<keyword evidence="11" id="KW-0066">ATP synthesis</keyword>
<feature type="transmembrane region" description="Helical" evidence="13">
    <location>
        <begin position="6"/>
        <end position="29"/>
    </location>
</feature>
<dbReference type="AlphaFoldDB" id="A0A645FHY8"/>
<dbReference type="PANTHER" id="PTHR33445">
    <property type="entry name" value="ATP SYNTHASE SUBUNIT B', CHLOROPLASTIC"/>
    <property type="match status" value="1"/>
</dbReference>
<comment type="subcellular location">
    <subcellularLocation>
        <location evidence="2">Endomembrane system</location>
    </subcellularLocation>
    <subcellularLocation>
        <location evidence="1">Membrane</location>
        <topology evidence="1">Single-pass membrane protein</topology>
    </subcellularLocation>
</comment>
<dbReference type="Pfam" id="PF00430">
    <property type="entry name" value="ATP-synt_B"/>
    <property type="match status" value="1"/>
</dbReference>
<dbReference type="CDD" id="cd06503">
    <property type="entry name" value="ATP-synt_Fo_b"/>
    <property type="match status" value="1"/>
</dbReference>
<dbReference type="GO" id="GO:0015986">
    <property type="term" value="P:proton motive force-driven ATP synthesis"/>
    <property type="evidence" value="ECO:0007669"/>
    <property type="project" value="InterPro"/>
</dbReference>
<dbReference type="EMBL" id="VSSQ01059390">
    <property type="protein sequence ID" value="MPN12959.1"/>
    <property type="molecule type" value="Genomic_DNA"/>
</dbReference>
<evidence type="ECO:0000256" key="2">
    <source>
        <dbReference type="ARBA" id="ARBA00004308"/>
    </source>
</evidence>
<evidence type="ECO:0000256" key="13">
    <source>
        <dbReference type="SAM" id="Phobius"/>
    </source>
</evidence>
<comment type="function">
    <text evidence="12">F(1)F(0) ATP synthase produces ATP from ADP in the presence of a proton or sodium gradient. F-type ATPases consist of two structural domains, F(1) containing the extramembraneous catalytic core and F(0) containing the membrane proton channel, linked together by a central stalk and a peripheral stalk. During catalysis, ATP synthesis in the catalytic domain of F(1) is coupled via a rotary mechanism of the central stalk subunits to proton translocation.</text>
</comment>
<comment type="caution">
    <text evidence="14">The sequence shown here is derived from an EMBL/GenBank/DDBJ whole genome shotgun (WGS) entry which is preliminary data.</text>
</comment>